<dbReference type="InterPro" id="IPR050662">
    <property type="entry name" value="Sec-metab_biosynth-thioest"/>
</dbReference>
<name>A0A427YSN1_9TREE</name>
<feature type="region of interest" description="Disordered" evidence="1">
    <location>
        <begin position="482"/>
        <end position="504"/>
    </location>
</feature>
<dbReference type="PANTHER" id="PTHR23131:SF0">
    <property type="entry name" value="ENDORIBONUCLEASE LACTB2"/>
    <property type="match status" value="1"/>
</dbReference>
<dbReference type="Pfam" id="PF17778">
    <property type="entry name" value="WHD_BLACT"/>
    <property type="match status" value="1"/>
</dbReference>
<dbReference type="InterPro" id="IPR001279">
    <property type="entry name" value="Metallo-B-lactamas"/>
</dbReference>
<feature type="region of interest" description="Disordered" evidence="1">
    <location>
        <begin position="379"/>
        <end position="429"/>
    </location>
</feature>
<dbReference type="InterPro" id="IPR041516">
    <property type="entry name" value="LACTB2_WH"/>
</dbReference>
<gene>
    <name evidence="3" type="ORF">EHS25_006648</name>
</gene>
<feature type="domain" description="Metallo-beta-lactamase" evidence="2">
    <location>
        <begin position="34"/>
        <end position="327"/>
    </location>
</feature>
<dbReference type="InterPro" id="IPR036388">
    <property type="entry name" value="WH-like_DNA-bd_sf"/>
</dbReference>
<dbReference type="SUPFAM" id="SSF56281">
    <property type="entry name" value="Metallo-hydrolase/oxidoreductase"/>
    <property type="match status" value="2"/>
</dbReference>
<dbReference type="Proteomes" id="UP000279259">
    <property type="component" value="Unassembled WGS sequence"/>
</dbReference>
<proteinExistence type="predicted"/>
<keyword evidence="4" id="KW-1185">Reference proteome</keyword>
<reference evidence="3 4" key="1">
    <citation type="submission" date="2018-11" db="EMBL/GenBank/DDBJ databases">
        <title>Genome sequence of Saitozyma podzolica DSM 27192.</title>
        <authorList>
            <person name="Aliyu H."/>
            <person name="Gorte O."/>
            <person name="Ochsenreither K."/>
        </authorList>
    </citation>
    <scope>NUCLEOTIDE SEQUENCE [LARGE SCALE GENOMIC DNA]</scope>
    <source>
        <strain evidence="3 4">DSM 27192</strain>
    </source>
</reference>
<dbReference type="Pfam" id="PF00753">
    <property type="entry name" value="Lactamase_B"/>
    <property type="match status" value="1"/>
</dbReference>
<dbReference type="Gene3D" id="1.10.10.10">
    <property type="entry name" value="Winged helix-like DNA-binding domain superfamily/Winged helix DNA-binding domain"/>
    <property type="match status" value="1"/>
</dbReference>
<accession>A0A427YSN1</accession>
<evidence type="ECO:0000256" key="1">
    <source>
        <dbReference type="SAM" id="MobiDB-lite"/>
    </source>
</evidence>
<dbReference type="OrthoDB" id="17458at2759"/>
<evidence type="ECO:0000259" key="2">
    <source>
        <dbReference type="SMART" id="SM00849"/>
    </source>
</evidence>
<dbReference type="SMART" id="SM00849">
    <property type="entry name" value="Lactamase_B"/>
    <property type="match status" value="1"/>
</dbReference>
<comment type="caution">
    <text evidence="3">The sequence shown here is derived from an EMBL/GenBank/DDBJ whole genome shotgun (WGS) entry which is preliminary data.</text>
</comment>
<dbReference type="InterPro" id="IPR036866">
    <property type="entry name" value="RibonucZ/Hydroxyglut_hydro"/>
</dbReference>
<dbReference type="AlphaFoldDB" id="A0A427YSN1"/>
<dbReference type="GO" id="GO:0044550">
    <property type="term" value="P:secondary metabolite biosynthetic process"/>
    <property type="evidence" value="ECO:0007669"/>
    <property type="project" value="TreeGrafter"/>
</dbReference>
<dbReference type="EMBL" id="RSCD01000003">
    <property type="protein sequence ID" value="RSH93995.1"/>
    <property type="molecule type" value="Genomic_DNA"/>
</dbReference>
<evidence type="ECO:0000313" key="4">
    <source>
        <dbReference type="Proteomes" id="UP000279259"/>
    </source>
</evidence>
<dbReference type="PANTHER" id="PTHR23131">
    <property type="entry name" value="ENDORIBONUCLEASE LACTB2"/>
    <property type="match status" value="1"/>
</dbReference>
<organism evidence="3 4">
    <name type="scientific">Saitozyma podzolica</name>
    <dbReference type="NCBI Taxonomy" id="1890683"/>
    <lineage>
        <taxon>Eukaryota</taxon>
        <taxon>Fungi</taxon>
        <taxon>Dikarya</taxon>
        <taxon>Basidiomycota</taxon>
        <taxon>Agaricomycotina</taxon>
        <taxon>Tremellomycetes</taxon>
        <taxon>Tremellales</taxon>
        <taxon>Trimorphomycetaceae</taxon>
        <taxon>Saitozyma</taxon>
    </lineage>
</organism>
<dbReference type="Gene3D" id="3.60.15.10">
    <property type="entry name" value="Ribonuclease Z/Hydroxyacylglutathione hydrolase-like"/>
    <property type="match status" value="3"/>
</dbReference>
<feature type="compositionally biased region" description="Polar residues" evidence="1">
    <location>
        <begin position="495"/>
        <end position="504"/>
    </location>
</feature>
<sequence length="504" mass="55787">MVLQDMERLSDVVKLSAHVTRVLGQNPGQMTLQGTNSYLLQPPSNPLAPIILIDTSSPHTAQQYVDLLVTHLHHLGLESGVREVHFESTYAANSLKLLPEDQIEGVKAQIVGERSDEPRTQEIELVEYGPHAKWTENEGKTRRLPSIEHIILTHRHLDHVGALPVLLKTLKSLGLPSPKIWKLPSPDEVELAHSDRDRPTTDAALLSSLPNGAYTSFSPFQPFHPVLPGLMISIIDPAYRRLLKHDAQGKPKWNEVPELARVSVRCLKTPGHTQDSISLVLVEGEKGVFTGDTVLGQGTTVFTDLATYMTSLKTLLALKPSVLYPAHGPHITTPTACAAHITEYINHRQQREDEIISLLSSVNSSGALARLLREHGEKRAEEKAAKEKYNAEFHSGKPYKPKKKPEDKDGEGQGKEDKDPMDAFEGDQPALPVPLLCRLLYKTDDEKIIFAANRSATAHLQKLEKDSRVKRVTVVLPKIIDGTVGEPEPQEGWQLAQSEPQSEA</sequence>
<evidence type="ECO:0000313" key="3">
    <source>
        <dbReference type="EMBL" id="RSH93995.1"/>
    </source>
</evidence>
<feature type="compositionally biased region" description="Basic and acidic residues" evidence="1">
    <location>
        <begin position="404"/>
        <end position="421"/>
    </location>
</feature>
<dbReference type="STRING" id="1890683.A0A427YSN1"/>
<feature type="compositionally biased region" description="Basic and acidic residues" evidence="1">
    <location>
        <begin position="379"/>
        <end position="395"/>
    </location>
</feature>
<protein>
    <recommendedName>
        <fullName evidence="2">Metallo-beta-lactamase domain-containing protein</fullName>
    </recommendedName>
</protein>